<dbReference type="Gramene" id="Pp3c11_21410V3.5">
    <property type="protein sequence ID" value="Pp3c11_21410V3.5"/>
    <property type="gene ID" value="Pp3c11_21410"/>
</dbReference>
<keyword evidence="4" id="KW-0862">Zinc</keyword>
<dbReference type="Pfam" id="PF05699">
    <property type="entry name" value="Dimer_Tnp_hAT"/>
    <property type="match status" value="1"/>
</dbReference>
<dbReference type="GO" id="GO:0005634">
    <property type="term" value="C:nucleus"/>
    <property type="evidence" value="ECO:0000318"/>
    <property type="project" value="GO_Central"/>
</dbReference>
<dbReference type="InterPro" id="IPR052717">
    <property type="entry name" value="Vacuolar_transposase_reg"/>
</dbReference>
<evidence type="ECO:0000313" key="10">
    <source>
        <dbReference type="EMBL" id="PNR45563.1"/>
    </source>
</evidence>
<evidence type="ECO:0000256" key="1">
    <source>
        <dbReference type="ARBA" id="ARBA00004123"/>
    </source>
</evidence>
<dbReference type="PaxDb" id="3218-PP1S31_296V6.1"/>
<dbReference type="Proteomes" id="UP000006727">
    <property type="component" value="Chromosome 11"/>
</dbReference>
<feature type="region of interest" description="Disordered" evidence="8">
    <location>
        <begin position="1"/>
        <end position="21"/>
    </location>
</feature>
<reference evidence="10 12" key="1">
    <citation type="journal article" date="2008" name="Science">
        <title>The Physcomitrella genome reveals evolutionary insights into the conquest of land by plants.</title>
        <authorList>
            <person name="Rensing S."/>
            <person name="Lang D."/>
            <person name="Zimmer A."/>
            <person name="Terry A."/>
            <person name="Salamov A."/>
            <person name="Shapiro H."/>
            <person name="Nishiyama T."/>
            <person name="Perroud P.-F."/>
            <person name="Lindquist E."/>
            <person name="Kamisugi Y."/>
            <person name="Tanahashi T."/>
            <person name="Sakakibara K."/>
            <person name="Fujita T."/>
            <person name="Oishi K."/>
            <person name="Shin-I T."/>
            <person name="Kuroki Y."/>
            <person name="Toyoda A."/>
            <person name="Suzuki Y."/>
            <person name="Hashimoto A."/>
            <person name="Yamaguchi K."/>
            <person name="Sugano A."/>
            <person name="Kohara Y."/>
            <person name="Fujiyama A."/>
            <person name="Anterola A."/>
            <person name="Aoki S."/>
            <person name="Ashton N."/>
            <person name="Barbazuk W.B."/>
            <person name="Barker E."/>
            <person name="Bennetzen J."/>
            <person name="Bezanilla M."/>
            <person name="Blankenship R."/>
            <person name="Cho S.H."/>
            <person name="Dutcher S."/>
            <person name="Estelle M."/>
            <person name="Fawcett J.A."/>
            <person name="Gundlach H."/>
            <person name="Hanada K."/>
            <person name="Heyl A."/>
            <person name="Hicks K.A."/>
            <person name="Hugh J."/>
            <person name="Lohr M."/>
            <person name="Mayer K."/>
            <person name="Melkozernov A."/>
            <person name="Murata T."/>
            <person name="Nelson D."/>
            <person name="Pils B."/>
            <person name="Prigge M."/>
            <person name="Reiss B."/>
            <person name="Renner T."/>
            <person name="Rombauts S."/>
            <person name="Rushton P."/>
            <person name="Sanderfoot A."/>
            <person name="Schween G."/>
            <person name="Shiu S.-H."/>
            <person name="Stueber K."/>
            <person name="Theodoulou F.L."/>
            <person name="Tu H."/>
            <person name="Van de Peer Y."/>
            <person name="Verrier P.J."/>
            <person name="Waters E."/>
            <person name="Wood A."/>
            <person name="Yang L."/>
            <person name="Cove D."/>
            <person name="Cuming A."/>
            <person name="Hasebe M."/>
            <person name="Lucas S."/>
            <person name="Mishler D.B."/>
            <person name="Reski R."/>
            <person name="Grigoriev I."/>
            <person name="Quatrano R.S."/>
            <person name="Boore J.L."/>
        </authorList>
    </citation>
    <scope>NUCLEOTIDE SEQUENCE [LARGE SCALE GENOMIC DNA]</scope>
    <source>
        <strain evidence="11 12">cv. Gransden 2004</strain>
    </source>
</reference>
<dbReference type="EnsemblPlants" id="Pp3c11_21410V3.4">
    <property type="protein sequence ID" value="Pp3c11_21410V3.4"/>
    <property type="gene ID" value="Pp3c11_21410"/>
</dbReference>
<dbReference type="EnsemblPlants" id="Pp3c11_21410V3.3">
    <property type="protein sequence ID" value="Pp3c11_21410V3.3"/>
    <property type="gene ID" value="Pp3c11_21410"/>
</dbReference>
<gene>
    <name evidence="11" type="primary">LOC112288880</name>
    <name evidence="10" type="ORF">PHYPA_015334</name>
</gene>
<evidence type="ECO:0000256" key="5">
    <source>
        <dbReference type="ARBA" id="ARBA00023125"/>
    </source>
</evidence>
<keyword evidence="6" id="KW-0539">Nucleus</keyword>
<evidence type="ECO:0000256" key="7">
    <source>
        <dbReference type="PROSITE-ProRule" id="PRU00027"/>
    </source>
</evidence>
<evidence type="ECO:0000313" key="11">
    <source>
        <dbReference type="EnsemblPlants" id="Pp3c11_21410V3.1"/>
    </source>
</evidence>
<dbReference type="InterPro" id="IPR008906">
    <property type="entry name" value="HATC_C_dom"/>
</dbReference>
<feature type="domain" description="BED-type" evidence="9">
    <location>
        <begin position="56"/>
        <end position="132"/>
    </location>
</feature>
<dbReference type="Gramene" id="Pp3c11_21410V3.6">
    <property type="protein sequence ID" value="Pp3c11_21410V3.6"/>
    <property type="gene ID" value="Pp3c11_21410"/>
</dbReference>
<dbReference type="FunCoup" id="A0A2K1JVK9">
    <property type="interactions" value="2844"/>
</dbReference>
<evidence type="ECO:0000313" key="12">
    <source>
        <dbReference type="Proteomes" id="UP000006727"/>
    </source>
</evidence>
<evidence type="ECO:0000256" key="8">
    <source>
        <dbReference type="SAM" id="MobiDB-lite"/>
    </source>
</evidence>
<reference evidence="11" key="3">
    <citation type="submission" date="2020-12" db="UniProtKB">
        <authorList>
            <consortium name="EnsemblPlants"/>
        </authorList>
    </citation>
    <scope>IDENTIFICATION</scope>
</reference>
<dbReference type="AlphaFoldDB" id="A0A2K1JVK9"/>
<sequence>MAALNSNSMTEGHALAPGDGSNAVVISSRSAEDSEEGMMEQLTALENQQAFWRVYHRNSPTWAFFTTNDSCAVDLVKPQLMRCIVCHPSRRETLGLRSTRCRKGVVLYNKEHGTSAMKRHVHAEHPQAFSRYKALRSSSEPSQVAPRQPSKKRPGPFPSPLAYGYPGTLANVYAGTNPQKEDEQHQQFLEDLALYILKAYQPLSSVENIWLRRLLLSQCPRLLFPSRLELLDAVIPKLEAKTLEKYVIPALTGCTTATMSFDLWMSCSEWSTYAVVVNFLNDAWVPCNVTIGLLETSSMAEVPLEVQLQDILSRFNLSTRIIAYVKDEGGSLDIITSALASVASCEVLEMDVPYAGACFGHAFSKCCEHATDNSKVCAGFRAVSLKDVQGSLQKSITWIQQTRKGRQEWEKVCAEKQLLPRTLKPPVKKRFASRALFFQESLHYAEAITSFFTRQSPELQFPIPSSQTWAVARAATETLVPVVKQSVLKQKTGFWFLSEALAAALSLFIHFRQTRFLASEVAASNGDDFDSELLDLKSRMEDEVLAVLEPLLSFASNFSRQNAHNMLALMLDPRFKGLGLVRDYVGADKVVVIVLEYDNMVLLPLLMQCYKRLHPTAQSQEPVTPISENSIFGAQASAEEVILEQLKSELSLFRRLHVADGEYDSPLAWWRKHEKEFRNVAFLARQILGIVGSQVEIENIFSIAGVILSQQRRRLGINHLEKLAFISKNWPDERNNAGKSEVESIEHFLEIEDRIIEDNIHLVEEADLFEKSGPH</sequence>
<accession>A0A2K1JVK9</accession>
<dbReference type="STRING" id="3218.A0A2K1JVK9"/>
<dbReference type="GO" id="GO:0003677">
    <property type="term" value="F:DNA binding"/>
    <property type="evidence" value="ECO:0007669"/>
    <property type="project" value="UniProtKB-KW"/>
</dbReference>
<feature type="compositionally biased region" description="Polar residues" evidence="8">
    <location>
        <begin position="1"/>
        <end position="10"/>
    </location>
</feature>
<evidence type="ECO:0000256" key="6">
    <source>
        <dbReference type="ARBA" id="ARBA00023242"/>
    </source>
</evidence>
<dbReference type="GO" id="GO:0006357">
    <property type="term" value="P:regulation of transcription by RNA polymerase II"/>
    <property type="evidence" value="ECO:0000318"/>
    <property type="project" value="GO_Central"/>
</dbReference>
<dbReference type="Gramene" id="Pp3c11_21410V3.3">
    <property type="protein sequence ID" value="Pp3c11_21410V3.3"/>
    <property type="gene ID" value="Pp3c11_21410"/>
</dbReference>
<dbReference type="PANTHER" id="PTHR46169:SF15">
    <property type="entry name" value="INNER CENTROMERE PROTEIN A-LIKE ISOFORM X1-RELATED"/>
    <property type="match status" value="1"/>
</dbReference>
<dbReference type="EMBL" id="ABEU02000011">
    <property type="protein sequence ID" value="PNR45563.1"/>
    <property type="molecule type" value="Genomic_DNA"/>
</dbReference>
<dbReference type="EnsemblPlants" id="Pp3c11_21410V3.7">
    <property type="protein sequence ID" value="Pp3c11_21410V3.7"/>
    <property type="gene ID" value="Pp3c11_21410"/>
</dbReference>
<dbReference type="Gramene" id="Pp3c11_21410V3.7">
    <property type="protein sequence ID" value="Pp3c11_21410V3.7"/>
    <property type="gene ID" value="Pp3c11_21410"/>
</dbReference>
<dbReference type="Gramene" id="Pp3c11_21410V3.1">
    <property type="protein sequence ID" value="Pp3c11_21410V3.1"/>
    <property type="gene ID" value="Pp3c11_21410"/>
</dbReference>
<evidence type="ECO:0000256" key="2">
    <source>
        <dbReference type="ARBA" id="ARBA00022723"/>
    </source>
</evidence>
<evidence type="ECO:0000259" key="9">
    <source>
        <dbReference type="PROSITE" id="PS50808"/>
    </source>
</evidence>
<protein>
    <recommendedName>
        <fullName evidence="9">BED-type domain-containing protein</fullName>
    </recommendedName>
</protein>
<dbReference type="SUPFAM" id="SSF53098">
    <property type="entry name" value="Ribonuclease H-like"/>
    <property type="match status" value="1"/>
</dbReference>
<dbReference type="GeneID" id="112288880"/>
<keyword evidence="3 7" id="KW-0863">Zinc-finger</keyword>
<dbReference type="Gramene" id="Pp3c11_21410V3.4">
    <property type="protein sequence ID" value="Pp3c11_21410V3.4"/>
    <property type="gene ID" value="Pp3c11_21410"/>
</dbReference>
<feature type="region of interest" description="Disordered" evidence="8">
    <location>
        <begin position="138"/>
        <end position="158"/>
    </location>
</feature>
<keyword evidence="5" id="KW-0238">DNA-binding</keyword>
<dbReference type="PANTHER" id="PTHR46169">
    <property type="entry name" value="DNA REPLICATION-RELATED ELEMENT FACTOR, ISOFORM A"/>
    <property type="match status" value="1"/>
</dbReference>
<name>A0A2K1JVK9_PHYPA</name>
<keyword evidence="2" id="KW-0479">Metal-binding</keyword>
<dbReference type="OrthoDB" id="1937594at2759"/>
<evidence type="ECO:0000256" key="3">
    <source>
        <dbReference type="ARBA" id="ARBA00022771"/>
    </source>
</evidence>
<dbReference type="OMA" id="CTITKAV"/>
<dbReference type="GO" id="GO:0008270">
    <property type="term" value="F:zinc ion binding"/>
    <property type="evidence" value="ECO:0007669"/>
    <property type="project" value="UniProtKB-KW"/>
</dbReference>
<dbReference type="PROSITE" id="PS50808">
    <property type="entry name" value="ZF_BED"/>
    <property type="match status" value="1"/>
</dbReference>
<dbReference type="GO" id="GO:0046983">
    <property type="term" value="F:protein dimerization activity"/>
    <property type="evidence" value="ECO:0007669"/>
    <property type="project" value="InterPro"/>
</dbReference>
<dbReference type="Gramene" id="Pp3c11_21410V3.2">
    <property type="protein sequence ID" value="Pp3c11_21410V3.2"/>
    <property type="gene ID" value="Pp3c11_21410"/>
</dbReference>
<dbReference type="InterPro" id="IPR012337">
    <property type="entry name" value="RNaseH-like_sf"/>
</dbReference>
<dbReference type="EnsemblPlants" id="Pp3c11_21410V3.6">
    <property type="protein sequence ID" value="Pp3c11_21410V3.6"/>
    <property type="gene ID" value="Pp3c11_21410"/>
</dbReference>
<reference evidence="10 12" key="2">
    <citation type="journal article" date="2018" name="Plant J.">
        <title>The Physcomitrella patens chromosome-scale assembly reveals moss genome structure and evolution.</title>
        <authorList>
            <person name="Lang D."/>
            <person name="Ullrich K.K."/>
            <person name="Murat F."/>
            <person name="Fuchs J."/>
            <person name="Jenkins J."/>
            <person name="Haas F.B."/>
            <person name="Piednoel M."/>
            <person name="Gundlach H."/>
            <person name="Van Bel M."/>
            <person name="Meyberg R."/>
            <person name="Vives C."/>
            <person name="Morata J."/>
            <person name="Symeonidi A."/>
            <person name="Hiss M."/>
            <person name="Muchero W."/>
            <person name="Kamisugi Y."/>
            <person name="Saleh O."/>
            <person name="Blanc G."/>
            <person name="Decker E.L."/>
            <person name="van Gessel N."/>
            <person name="Grimwood J."/>
            <person name="Hayes R.D."/>
            <person name="Graham S.W."/>
            <person name="Gunter L.E."/>
            <person name="McDaniel S.F."/>
            <person name="Hoernstein S.N.W."/>
            <person name="Larsson A."/>
            <person name="Li F.W."/>
            <person name="Perroud P.F."/>
            <person name="Phillips J."/>
            <person name="Ranjan P."/>
            <person name="Rokshar D.S."/>
            <person name="Rothfels C.J."/>
            <person name="Schneider L."/>
            <person name="Shu S."/>
            <person name="Stevenson D.W."/>
            <person name="Thummler F."/>
            <person name="Tillich M."/>
            <person name="Villarreal Aguilar J.C."/>
            <person name="Widiez T."/>
            <person name="Wong G.K."/>
            <person name="Wymore A."/>
            <person name="Zhang Y."/>
            <person name="Zimmer A.D."/>
            <person name="Quatrano R.S."/>
            <person name="Mayer K.F.X."/>
            <person name="Goodstein D."/>
            <person name="Casacuberta J.M."/>
            <person name="Vandepoele K."/>
            <person name="Reski R."/>
            <person name="Cuming A.C."/>
            <person name="Tuskan G.A."/>
            <person name="Maumus F."/>
            <person name="Salse J."/>
            <person name="Schmutz J."/>
            <person name="Rensing S.A."/>
        </authorList>
    </citation>
    <scope>NUCLEOTIDE SEQUENCE [LARGE SCALE GENOMIC DNA]</scope>
    <source>
        <strain evidence="11 12">cv. Gransden 2004</strain>
    </source>
</reference>
<dbReference type="KEGG" id="ppp:112288880"/>
<proteinExistence type="predicted"/>
<comment type="subcellular location">
    <subcellularLocation>
        <location evidence="1">Nucleus</location>
    </subcellularLocation>
</comment>
<evidence type="ECO:0000256" key="4">
    <source>
        <dbReference type="ARBA" id="ARBA00022833"/>
    </source>
</evidence>
<dbReference type="EnsemblPlants" id="Pp3c11_21410V3.5">
    <property type="protein sequence ID" value="Pp3c11_21410V3.5"/>
    <property type="gene ID" value="Pp3c11_21410"/>
</dbReference>
<dbReference type="InterPro" id="IPR003656">
    <property type="entry name" value="Znf_BED"/>
</dbReference>
<organism evidence="10">
    <name type="scientific">Physcomitrium patens</name>
    <name type="common">Spreading-leaved earth moss</name>
    <name type="synonym">Physcomitrella patens</name>
    <dbReference type="NCBI Taxonomy" id="3218"/>
    <lineage>
        <taxon>Eukaryota</taxon>
        <taxon>Viridiplantae</taxon>
        <taxon>Streptophyta</taxon>
        <taxon>Embryophyta</taxon>
        <taxon>Bryophyta</taxon>
        <taxon>Bryophytina</taxon>
        <taxon>Bryopsida</taxon>
        <taxon>Funariidae</taxon>
        <taxon>Funariales</taxon>
        <taxon>Funariaceae</taxon>
        <taxon>Physcomitrium</taxon>
    </lineage>
</organism>
<dbReference type="EnsemblPlants" id="Pp3c11_21410V3.2">
    <property type="protein sequence ID" value="Pp3c11_21410V3.2"/>
    <property type="gene ID" value="Pp3c11_21410"/>
</dbReference>
<keyword evidence="12" id="KW-1185">Reference proteome</keyword>
<dbReference type="RefSeq" id="XP_024389342.1">
    <property type="nucleotide sequence ID" value="XM_024533574.2"/>
</dbReference>
<dbReference type="EnsemblPlants" id="Pp3c11_21410V3.1">
    <property type="protein sequence ID" value="Pp3c11_21410V3.1"/>
    <property type="gene ID" value="Pp3c11_21410"/>
</dbReference>